<dbReference type="GeneID" id="113515508"/>
<evidence type="ECO:0000256" key="4">
    <source>
        <dbReference type="ARBA" id="ARBA00022679"/>
    </source>
</evidence>
<comment type="similarity">
    <text evidence="2 11">Belongs to the diacylglycerol acyltransferase family.</text>
</comment>
<dbReference type="GO" id="GO:0019432">
    <property type="term" value="P:triglyceride biosynthetic process"/>
    <property type="evidence" value="ECO:0007669"/>
    <property type="project" value="TreeGrafter"/>
</dbReference>
<evidence type="ECO:0000313" key="12">
    <source>
        <dbReference type="Proteomes" id="UP001652740"/>
    </source>
</evidence>
<dbReference type="Proteomes" id="UP001652740">
    <property type="component" value="Unplaced"/>
</dbReference>
<dbReference type="GO" id="GO:0005789">
    <property type="term" value="C:endoplasmic reticulum membrane"/>
    <property type="evidence" value="ECO:0007669"/>
    <property type="project" value="UniProtKB-SubCell"/>
</dbReference>
<dbReference type="InterPro" id="IPR007130">
    <property type="entry name" value="DAGAT"/>
</dbReference>
<evidence type="ECO:0000313" key="13">
    <source>
        <dbReference type="RefSeq" id="XP_026755545.1"/>
    </source>
</evidence>
<evidence type="ECO:0000256" key="7">
    <source>
        <dbReference type="ARBA" id="ARBA00022989"/>
    </source>
</evidence>
<evidence type="ECO:0000256" key="1">
    <source>
        <dbReference type="ARBA" id="ARBA00004477"/>
    </source>
</evidence>
<evidence type="ECO:0000256" key="6">
    <source>
        <dbReference type="ARBA" id="ARBA00022824"/>
    </source>
</evidence>
<keyword evidence="7 11" id="KW-1133">Transmembrane helix</keyword>
<dbReference type="CDD" id="cd07987">
    <property type="entry name" value="LPLAT_MGAT-like"/>
    <property type="match status" value="1"/>
</dbReference>
<dbReference type="AlphaFoldDB" id="A0A6J1WLP2"/>
<dbReference type="Pfam" id="PF03982">
    <property type="entry name" value="DAGAT"/>
    <property type="match status" value="1"/>
</dbReference>
<evidence type="ECO:0000256" key="10">
    <source>
        <dbReference type="ARBA" id="ARBA00023315"/>
    </source>
</evidence>
<keyword evidence="8" id="KW-0443">Lipid metabolism</keyword>
<evidence type="ECO:0000256" key="9">
    <source>
        <dbReference type="ARBA" id="ARBA00023136"/>
    </source>
</evidence>
<evidence type="ECO:0000256" key="8">
    <source>
        <dbReference type="ARBA" id="ARBA00023098"/>
    </source>
</evidence>
<gene>
    <name evidence="13" type="primary">LOC113515508</name>
</gene>
<evidence type="ECO:0000256" key="3">
    <source>
        <dbReference type="ARBA" id="ARBA00022516"/>
    </source>
</evidence>
<accession>A0A6J1WLP2</accession>
<dbReference type="RefSeq" id="XP_026755545.1">
    <property type="nucleotide sequence ID" value="XM_026899744.3"/>
</dbReference>
<dbReference type="PANTHER" id="PTHR12317:SF79">
    <property type="entry name" value="ACYLTRANSFERASE"/>
    <property type="match status" value="1"/>
</dbReference>
<organism evidence="12 13">
    <name type="scientific">Galleria mellonella</name>
    <name type="common">Greater wax moth</name>
    <dbReference type="NCBI Taxonomy" id="7137"/>
    <lineage>
        <taxon>Eukaryota</taxon>
        <taxon>Metazoa</taxon>
        <taxon>Ecdysozoa</taxon>
        <taxon>Arthropoda</taxon>
        <taxon>Hexapoda</taxon>
        <taxon>Insecta</taxon>
        <taxon>Pterygota</taxon>
        <taxon>Neoptera</taxon>
        <taxon>Endopterygota</taxon>
        <taxon>Lepidoptera</taxon>
        <taxon>Glossata</taxon>
        <taxon>Ditrysia</taxon>
        <taxon>Pyraloidea</taxon>
        <taxon>Pyralidae</taxon>
        <taxon>Galleriinae</taxon>
        <taxon>Galleria</taxon>
    </lineage>
</organism>
<feature type="transmembrane region" description="Helical" evidence="11">
    <location>
        <begin position="38"/>
        <end position="60"/>
    </location>
</feature>
<keyword evidence="10" id="KW-0012">Acyltransferase</keyword>
<dbReference type="FunCoup" id="A0A6J1WLP2">
    <property type="interactions" value="98"/>
</dbReference>
<keyword evidence="9 11" id="KW-0472">Membrane</keyword>
<comment type="caution">
    <text evidence="11">Lacks conserved residue(s) required for the propagation of feature annotation.</text>
</comment>
<comment type="subcellular location">
    <subcellularLocation>
        <location evidence="1 11">Endoplasmic reticulum membrane</location>
        <topology evidence="1 11">Multi-pass membrane protein</topology>
    </subcellularLocation>
</comment>
<protein>
    <recommendedName>
        <fullName evidence="11">Acyltransferase</fullName>
        <ecNumber evidence="11">2.3.1.-</ecNumber>
    </recommendedName>
</protein>
<keyword evidence="5 11" id="KW-0812">Transmembrane</keyword>
<name>A0A6J1WLP2_GALME</name>
<keyword evidence="3" id="KW-0444">Lipid biosynthesis</keyword>
<keyword evidence="4 11" id="KW-0808">Transferase</keyword>
<dbReference type="GO" id="GO:0004144">
    <property type="term" value="F:diacylglycerol O-acyltransferase activity"/>
    <property type="evidence" value="ECO:0007669"/>
    <property type="project" value="TreeGrafter"/>
</dbReference>
<keyword evidence="12" id="KW-1185">Reference proteome</keyword>
<dbReference type="InParanoid" id="A0A6J1WLP2"/>
<dbReference type="KEGG" id="gmw:113515508"/>
<dbReference type="OrthoDB" id="264532at2759"/>
<evidence type="ECO:0000256" key="5">
    <source>
        <dbReference type="ARBA" id="ARBA00022692"/>
    </source>
</evidence>
<reference evidence="13" key="1">
    <citation type="submission" date="2025-08" db="UniProtKB">
        <authorList>
            <consortium name="RefSeq"/>
        </authorList>
    </citation>
    <scope>IDENTIFICATION</scope>
    <source>
        <tissue evidence="13">Whole larvae</tissue>
    </source>
</reference>
<keyword evidence="6 11" id="KW-0256">Endoplasmic reticulum</keyword>
<sequence>MELDDIYRPITNIFYRVSDTLGIQWAPRTTPLHRRLQTLAAAAWICLILFGEAVCIYLFYLIVYSSYWWVAFLYLIWMINDIDICNKGGRRIDWIRNWAWWTYYCDYFPINVVKTADLDPTKNYLFACFPHGVVSAGAIGSFATNALDIYNVYPGLTPYLITLRGHFLIPFFRDLIMALGACSSSVESLLYLLNKDKHQGNCVVLIVGGAAEALDAHPGEYKIILSRRKGFIKVAMQSGAPLVPVISFGEPDVFRPMSNPENGFLRKFQDKFRQITGISPIVPIGRGILQYSFGVVPLRSPITTVVGAPMSVKKNFEPTEEEVNAVHAEFTERLVQLFHKQKHKYLKNHENVELIIA</sequence>
<dbReference type="PANTHER" id="PTHR12317">
    <property type="entry name" value="DIACYLGLYCEROL O-ACYLTRANSFERASE"/>
    <property type="match status" value="1"/>
</dbReference>
<proteinExistence type="inferred from homology"/>
<evidence type="ECO:0000256" key="11">
    <source>
        <dbReference type="RuleBase" id="RU367023"/>
    </source>
</evidence>
<dbReference type="EC" id="2.3.1.-" evidence="11"/>
<evidence type="ECO:0000256" key="2">
    <source>
        <dbReference type="ARBA" id="ARBA00005420"/>
    </source>
</evidence>